<dbReference type="PROSITE" id="PS50950">
    <property type="entry name" value="ZF_THAP"/>
    <property type="match status" value="1"/>
</dbReference>
<feature type="binding site" evidence="10">
    <location>
        <position position="90"/>
    </location>
    <ligand>
        <name>Zn(2+)</name>
        <dbReference type="ChEBI" id="CHEBI:29105"/>
    </ligand>
</feature>
<dbReference type="GeneID" id="112045809"/>
<accession>A0ABM3M2F0</accession>
<evidence type="ECO:0000256" key="5">
    <source>
        <dbReference type="ARBA" id="ARBA00022833"/>
    </source>
</evidence>
<dbReference type="Pfam" id="PF00096">
    <property type="entry name" value="zf-C2H2"/>
    <property type="match status" value="8"/>
</dbReference>
<evidence type="ECO:0000256" key="4">
    <source>
        <dbReference type="ARBA" id="ARBA00022771"/>
    </source>
</evidence>
<dbReference type="Proteomes" id="UP001652582">
    <property type="component" value="Chromosome 26"/>
</dbReference>
<evidence type="ECO:0000256" key="3">
    <source>
        <dbReference type="ARBA" id="ARBA00022737"/>
    </source>
</evidence>
<evidence type="ECO:0000256" key="2">
    <source>
        <dbReference type="ARBA" id="ARBA00022723"/>
    </source>
</evidence>
<evidence type="ECO:0000256" key="7">
    <source>
        <dbReference type="ARBA" id="ARBA00023242"/>
    </source>
</evidence>
<gene>
    <name evidence="15" type="primary">LOC112045809</name>
</gene>
<dbReference type="InterPro" id="IPR036236">
    <property type="entry name" value="Znf_C2H2_sf"/>
</dbReference>
<feature type="domain" description="C2H2-type" evidence="11">
    <location>
        <begin position="685"/>
        <end position="712"/>
    </location>
</feature>
<feature type="domain" description="C2H2-type" evidence="11">
    <location>
        <begin position="489"/>
        <end position="516"/>
    </location>
</feature>
<dbReference type="SUPFAM" id="SSF57667">
    <property type="entry name" value="beta-beta-alpha zinc fingers"/>
    <property type="match status" value="6"/>
</dbReference>
<feature type="domain" description="ZAD" evidence="13">
    <location>
        <begin position="85"/>
        <end position="158"/>
    </location>
</feature>
<feature type="domain" description="C2H2-type" evidence="11">
    <location>
        <begin position="657"/>
        <end position="684"/>
    </location>
</feature>
<dbReference type="SMART" id="SM00980">
    <property type="entry name" value="THAP"/>
    <property type="match status" value="1"/>
</dbReference>
<reference evidence="15" key="1">
    <citation type="submission" date="2025-08" db="UniProtKB">
        <authorList>
            <consortium name="RefSeq"/>
        </authorList>
    </citation>
    <scope>IDENTIFICATION</scope>
</reference>
<dbReference type="PROSITE" id="PS50157">
    <property type="entry name" value="ZINC_FINGER_C2H2_2"/>
    <property type="match status" value="10"/>
</dbReference>
<dbReference type="RefSeq" id="XP_052745677.1">
    <property type="nucleotide sequence ID" value="XM_052889717.1"/>
</dbReference>
<keyword evidence="14" id="KW-1185">Reference proteome</keyword>
<dbReference type="InterPro" id="IPR012934">
    <property type="entry name" value="Znf_AD"/>
</dbReference>
<keyword evidence="4 8" id="KW-0863">Zinc-finger</keyword>
<dbReference type="InterPro" id="IPR050888">
    <property type="entry name" value="ZnF_C2H2-type_TF"/>
</dbReference>
<feature type="binding site" evidence="10">
    <location>
        <position position="134"/>
    </location>
    <ligand>
        <name>Zn(2+)</name>
        <dbReference type="ChEBI" id="CHEBI:29105"/>
    </ligand>
</feature>
<dbReference type="InterPro" id="IPR006612">
    <property type="entry name" value="THAP_Znf"/>
</dbReference>
<evidence type="ECO:0000256" key="6">
    <source>
        <dbReference type="ARBA" id="ARBA00023125"/>
    </source>
</evidence>
<evidence type="ECO:0000259" key="11">
    <source>
        <dbReference type="PROSITE" id="PS50157"/>
    </source>
</evidence>
<evidence type="ECO:0000313" key="15">
    <source>
        <dbReference type="RefSeq" id="XP_052745677.1"/>
    </source>
</evidence>
<sequence length="741" mass="83310">MRCCVPLCENTSNNVSTSEKTEITFHALPSEGNLRTAWLRALSVQDPHLPDTAVVCSQHLVDDNFLNTNSSVREIHSNAVPSTVQMCIICLDTDSKLFLMSKHKLEEAYEQLTGLSLFQLCCRANLKQTLCVLCAQRLMNFSRFRDLSLRAHSLMTDLVEQHGLNTIQHKELLNCTSAHLKCNLTQTTLGANHCDLYIDHTDEEEQTAAEESVVGGVATVVVKNEGSSDSMSSADNLKLAQHNCASDDEYSDRSIKLESRLLDEAISKALGRKAFCFEDFVQEPAHKEHMSKHLQNAACASQVCEPRAAVSRSCDSLVLQNKTGSQRLKDVLPPAASCTQPLVTPLFARLAASNENKVQATEEAGAIQKSEQILETNIGELDDRSSESGTKPYTDTNRFTDCVLQLYDIFKIPNKVVLGENQRVSLHTAAKPYSCTISNYKCSQKIDLLKQKITHTGEKPFSCEICNFKCAQKDKLLRHIRTHTGKKPFSCEICYYKCARKGDLSKHMMTHTGEKPFPCEICNYKCAQKDTLLQHIKTHTGEKPFSCEICIYKCARKDTLLKHIKTHTGEKPFSCEICSYKCAQKGALSKHMITHTGEKPFSCEICNNKFARKNNLLQHIKTHTGERPFSCEICNYKCAHKGDLSRHIRSHTGDKPFSCEVCNHKCAHKGDLSKHMMTHTGKKPFSCEICNYKCARKDKLLQHIKIHTGEKPFSCEVCNYKCAQKSKLLMHMRTHSSQEQL</sequence>
<evidence type="ECO:0000256" key="1">
    <source>
        <dbReference type="ARBA" id="ARBA00004123"/>
    </source>
</evidence>
<evidence type="ECO:0000259" key="13">
    <source>
        <dbReference type="PROSITE" id="PS51915"/>
    </source>
</evidence>
<feature type="binding site" evidence="10">
    <location>
        <position position="131"/>
    </location>
    <ligand>
        <name>Zn(2+)</name>
        <dbReference type="ChEBI" id="CHEBI:29105"/>
    </ligand>
</feature>
<feature type="domain" description="C2H2-type" evidence="11">
    <location>
        <begin position="573"/>
        <end position="600"/>
    </location>
</feature>
<feature type="domain" description="THAP-type" evidence="12">
    <location>
        <begin position="1"/>
        <end position="84"/>
    </location>
</feature>
<dbReference type="Gene3D" id="6.20.210.20">
    <property type="entry name" value="THAP domain"/>
    <property type="match status" value="1"/>
</dbReference>
<comment type="subcellular location">
    <subcellularLocation>
        <location evidence="1">Nucleus</location>
    </subcellularLocation>
</comment>
<feature type="domain" description="C2H2-type" evidence="11">
    <location>
        <begin position="461"/>
        <end position="488"/>
    </location>
</feature>
<evidence type="ECO:0000313" key="14">
    <source>
        <dbReference type="Proteomes" id="UP001652582"/>
    </source>
</evidence>
<keyword evidence="3" id="KW-0677">Repeat</keyword>
<evidence type="ECO:0000256" key="9">
    <source>
        <dbReference type="PROSITE-ProRule" id="PRU00309"/>
    </source>
</evidence>
<feature type="binding site" evidence="10">
    <location>
        <position position="87"/>
    </location>
    <ligand>
        <name>Zn(2+)</name>
        <dbReference type="ChEBI" id="CHEBI:29105"/>
    </ligand>
</feature>
<name>A0ABM3M2F0_BICAN</name>
<evidence type="ECO:0000256" key="10">
    <source>
        <dbReference type="PROSITE-ProRule" id="PRU01263"/>
    </source>
</evidence>
<keyword evidence="5 10" id="KW-0862">Zinc</keyword>
<dbReference type="PANTHER" id="PTHR24406">
    <property type="entry name" value="TRANSCRIPTIONAL REPRESSOR CTCFL-RELATED"/>
    <property type="match status" value="1"/>
</dbReference>
<proteinExistence type="predicted"/>
<dbReference type="InterPro" id="IPR013087">
    <property type="entry name" value="Znf_C2H2_type"/>
</dbReference>
<dbReference type="SUPFAM" id="SSF57716">
    <property type="entry name" value="Glucocorticoid receptor-like (DNA-binding domain)"/>
    <property type="match status" value="1"/>
</dbReference>
<keyword evidence="2 10" id="KW-0479">Metal-binding</keyword>
<feature type="domain" description="C2H2-type" evidence="11">
    <location>
        <begin position="629"/>
        <end position="656"/>
    </location>
</feature>
<dbReference type="PROSITE" id="PS00028">
    <property type="entry name" value="ZINC_FINGER_C2H2_1"/>
    <property type="match status" value="10"/>
</dbReference>
<feature type="domain" description="C2H2-type" evidence="11">
    <location>
        <begin position="601"/>
        <end position="628"/>
    </location>
</feature>
<dbReference type="PROSITE" id="PS51915">
    <property type="entry name" value="ZAD"/>
    <property type="match status" value="1"/>
</dbReference>
<dbReference type="SMART" id="SM00355">
    <property type="entry name" value="ZnF_C2H2"/>
    <property type="match status" value="10"/>
</dbReference>
<feature type="domain" description="C2H2-type" evidence="11">
    <location>
        <begin position="713"/>
        <end position="740"/>
    </location>
</feature>
<dbReference type="Gene3D" id="3.30.160.60">
    <property type="entry name" value="Classic Zinc Finger"/>
    <property type="match status" value="11"/>
</dbReference>
<keyword evidence="6 9" id="KW-0238">DNA-binding</keyword>
<protein>
    <submittedName>
        <fullName evidence="15">Zinc finger protein 271 isoform X1</fullName>
    </submittedName>
</protein>
<dbReference type="InterPro" id="IPR038441">
    <property type="entry name" value="THAP_Znf_sf"/>
</dbReference>
<feature type="domain" description="C2H2-type" evidence="11">
    <location>
        <begin position="545"/>
        <end position="572"/>
    </location>
</feature>
<organism evidence="14 15">
    <name type="scientific">Bicyclus anynana</name>
    <name type="common">Squinting bush brown butterfly</name>
    <dbReference type="NCBI Taxonomy" id="110368"/>
    <lineage>
        <taxon>Eukaryota</taxon>
        <taxon>Metazoa</taxon>
        <taxon>Ecdysozoa</taxon>
        <taxon>Arthropoda</taxon>
        <taxon>Hexapoda</taxon>
        <taxon>Insecta</taxon>
        <taxon>Pterygota</taxon>
        <taxon>Neoptera</taxon>
        <taxon>Endopterygota</taxon>
        <taxon>Lepidoptera</taxon>
        <taxon>Glossata</taxon>
        <taxon>Ditrysia</taxon>
        <taxon>Papilionoidea</taxon>
        <taxon>Nymphalidae</taxon>
        <taxon>Satyrinae</taxon>
        <taxon>Satyrini</taxon>
        <taxon>Mycalesina</taxon>
        <taxon>Bicyclus</taxon>
    </lineage>
</organism>
<feature type="domain" description="C2H2-type" evidence="11">
    <location>
        <begin position="517"/>
        <end position="544"/>
    </location>
</feature>
<evidence type="ECO:0000256" key="8">
    <source>
        <dbReference type="PROSITE-ProRule" id="PRU00042"/>
    </source>
</evidence>
<keyword evidence="7" id="KW-0539">Nucleus</keyword>
<evidence type="ECO:0000259" key="12">
    <source>
        <dbReference type="PROSITE" id="PS50950"/>
    </source>
</evidence>